<dbReference type="AlphaFoldDB" id="A0A9D9II07"/>
<dbReference type="Pfam" id="PF24986">
    <property type="entry name" value="PRC_RimM"/>
    <property type="match status" value="1"/>
</dbReference>
<dbReference type="InterPro" id="IPR056792">
    <property type="entry name" value="PRC_RimM"/>
</dbReference>
<keyword evidence="2 5" id="KW-0690">Ribosome biogenesis</keyword>
<dbReference type="PANTHER" id="PTHR33692">
    <property type="entry name" value="RIBOSOME MATURATION FACTOR RIMM"/>
    <property type="match status" value="1"/>
</dbReference>
<evidence type="ECO:0000313" key="9">
    <source>
        <dbReference type="Proteomes" id="UP000823604"/>
    </source>
</evidence>
<dbReference type="Pfam" id="PF01782">
    <property type="entry name" value="RimM"/>
    <property type="match status" value="1"/>
</dbReference>
<dbReference type="InterPro" id="IPR036976">
    <property type="entry name" value="RimM_N_sf"/>
</dbReference>
<comment type="subcellular location">
    <subcellularLocation>
        <location evidence="5">Cytoplasm</location>
    </subcellularLocation>
</comment>
<evidence type="ECO:0000256" key="3">
    <source>
        <dbReference type="ARBA" id="ARBA00022552"/>
    </source>
</evidence>
<dbReference type="GO" id="GO:0005840">
    <property type="term" value="C:ribosome"/>
    <property type="evidence" value="ECO:0007669"/>
    <property type="project" value="InterPro"/>
</dbReference>
<keyword evidence="4 5" id="KW-0143">Chaperone</keyword>
<dbReference type="GO" id="GO:0006364">
    <property type="term" value="P:rRNA processing"/>
    <property type="evidence" value="ECO:0007669"/>
    <property type="project" value="UniProtKB-UniRule"/>
</dbReference>
<dbReference type="GO" id="GO:0043022">
    <property type="term" value="F:ribosome binding"/>
    <property type="evidence" value="ECO:0007669"/>
    <property type="project" value="InterPro"/>
</dbReference>
<dbReference type="Gene3D" id="2.40.30.60">
    <property type="entry name" value="RimM"/>
    <property type="match status" value="1"/>
</dbReference>
<evidence type="ECO:0000313" key="8">
    <source>
        <dbReference type="EMBL" id="MBO8472545.1"/>
    </source>
</evidence>
<keyword evidence="3 5" id="KW-0698">rRNA processing</keyword>
<comment type="function">
    <text evidence="5">An accessory protein needed during the final step in the assembly of 30S ribosomal subunit, possibly for assembly of the head region. Essential for efficient processing of 16S rRNA. May be needed both before and after RbfA during the maturation of 16S rRNA. It has affinity for free ribosomal 30S subunits but not for 70S ribosomes.</text>
</comment>
<evidence type="ECO:0000256" key="5">
    <source>
        <dbReference type="HAMAP-Rule" id="MF_00014"/>
    </source>
</evidence>
<comment type="subunit">
    <text evidence="5">Binds ribosomal protein uS19.</text>
</comment>
<dbReference type="EMBL" id="JADIMA010000029">
    <property type="protein sequence ID" value="MBO8472545.1"/>
    <property type="molecule type" value="Genomic_DNA"/>
</dbReference>
<dbReference type="InterPro" id="IPR009000">
    <property type="entry name" value="Transl_B-barrel_sf"/>
</dbReference>
<evidence type="ECO:0000256" key="1">
    <source>
        <dbReference type="ARBA" id="ARBA00022490"/>
    </source>
</evidence>
<dbReference type="GO" id="GO:0005737">
    <property type="term" value="C:cytoplasm"/>
    <property type="evidence" value="ECO:0007669"/>
    <property type="project" value="UniProtKB-SubCell"/>
</dbReference>
<dbReference type="Proteomes" id="UP000823604">
    <property type="component" value="Unassembled WGS sequence"/>
</dbReference>
<reference evidence="8" key="2">
    <citation type="journal article" date="2021" name="PeerJ">
        <title>Extensive microbial diversity within the chicken gut microbiome revealed by metagenomics and culture.</title>
        <authorList>
            <person name="Gilroy R."/>
            <person name="Ravi A."/>
            <person name="Getino M."/>
            <person name="Pursley I."/>
            <person name="Horton D.L."/>
            <person name="Alikhan N.F."/>
            <person name="Baker D."/>
            <person name="Gharbi K."/>
            <person name="Hall N."/>
            <person name="Watson M."/>
            <person name="Adriaenssens E.M."/>
            <person name="Foster-Nyarko E."/>
            <person name="Jarju S."/>
            <person name="Secka A."/>
            <person name="Antonio M."/>
            <person name="Oren A."/>
            <person name="Chaudhuri R.R."/>
            <person name="La Ragione R."/>
            <person name="Hildebrand F."/>
            <person name="Pallen M.J."/>
        </authorList>
    </citation>
    <scope>NUCLEOTIDE SEQUENCE</scope>
    <source>
        <strain evidence="8">B1-8020</strain>
    </source>
</reference>
<sequence length="169" mass="18714">MEADSNKSDLQSIARVVKSNGTKGELLAELFIPPDEIEKDEPVYIVFDGLPVPFFIENSTQRGSRKALLRLTDIESLEDADELAGKYIYTLAQPVEDDDAGETLEGWIVYDTEGKKAGVVTGFLDIPENPCLIVDHEGDEVYIPFHENLIAEYDEAGERIVIDIPSGLI</sequence>
<evidence type="ECO:0000256" key="2">
    <source>
        <dbReference type="ARBA" id="ARBA00022517"/>
    </source>
</evidence>
<feature type="domain" description="Ribosome maturation factor RimM PRC barrel" evidence="7">
    <location>
        <begin position="104"/>
        <end position="168"/>
    </location>
</feature>
<proteinExistence type="inferred from homology"/>
<name>A0A9D9II07_9BACT</name>
<dbReference type="Gene3D" id="2.30.30.240">
    <property type="entry name" value="PRC-barrel domain"/>
    <property type="match status" value="1"/>
</dbReference>
<dbReference type="InterPro" id="IPR011033">
    <property type="entry name" value="PRC_barrel-like_sf"/>
</dbReference>
<dbReference type="SUPFAM" id="SSF50447">
    <property type="entry name" value="Translation proteins"/>
    <property type="match status" value="1"/>
</dbReference>
<dbReference type="PANTHER" id="PTHR33692:SF1">
    <property type="entry name" value="RIBOSOME MATURATION FACTOR RIMM"/>
    <property type="match status" value="1"/>
</dbReference>
<comment type="domain">
    <text evidence="5">The PRC barrel domain binds ribosomal protein uS19.</text>
</comment>
<gene>
    <name evidence="5" type="primary">rimM</name>
    <name evidence="8" type="ORF">IAB81_02815</name>
</gene>
<dbReference type="HAMAP" id="MF_00014">
    <property type="entry name" value="Ribosome_mat_RimM"/>
    <property type="match status" value="1"/>
</dbReference>
<evidence type="ECO:0000259" key="7">
    <source>
        <dbReference type="Pfam" id="PF24986"/>
    </source>
</evidence>
<comment type="similarity">
    <text evidence="5">Belongs to the RimM family.</text>
</comment>
<dbReference type="SUPFAM" id="SSF50346">
    <property type="entry name" value="PRC-barrel domain"/>
    <property type="match status" value="1"/>
</dbReference>
<reference evidence="8" key="1">
    <citation type="submission" date="2020-10" db="EMBL/GenBank/DDBJ databases">
        <authorList>
            <person name="Gilroy R."/>
        </authorList>
    </citation>
    <scope>NUCLEOTIDE SEQUENCE</scope>
    <source>
        <strain evidence="8">B1-8020</strain>
    </source>
</reference>
<dbReference type="InterPro" id="IPR002676">
    <property type="entry name" value="RimM_N"/>
</dbReference>
<keyword evidence="1 5" id="KW-0963">Cytoplasm</keyword>
<dbReference type="InterPro" id="IPR011961">
    <property type="entry name" value="RimM"/>
</dbReference>
<feature type="domain" description="RimM N-terminal" evidence="6">
    <location>
        <begin position="13"/>
        <end position="90"/>
    </location>
</feature>
<comment type="caution">
    <text evidence="8">The sequence shown here is derived from an EMBL/GenBank/DDBJ whole genome shotgun (WGS) entry which is preliminary data.</text>
</comment>
<protein>
    <recommendedName>
        <fullName evidence="5">Ribosome maturation factor RimM</fullName>
    </recommendedName>
</protein>
<evidence type="ECO:0000256" key="4">
    <source>
        <dbReference type="ARBA" id="ARBA00023186"/>
    </source>
</evidence>
<accession>A0A9D9II07</accession>
<organism evidence="8 9">
    <name type="scientific">Candidatus Merdivivens pullicola</name>
    <dbReference type="NCBI Taxonomy" id="2840872"/>
    <lineage>
        <taxon>Bacteria</taxon>
        <taxon>Pseudomonadati</taxon>
        <taxon>Bacteroidota</taxon>
        <taxon>Bacteroidia</taxon>
        <taxon>Bacteroidales</taxon>
        <taxon>Muribaculaceae</taxon>
        <taxon>Muribaculaceae incertae sedis</taxon>
        <taxon>Candidatus Merdivivens</taxon>
    </lineage>
</organism>
<evidence type="ECO:0000259" key="6">
    <source>
        <dbReference type="Pfam" id="PF01782"/>
    </source>
</evidence>
<dbReference type="GO" id="GO:0042274">
    <property type="term" value="P:ribosomal small subunit biogenesis"/>
    <property type="evidence" value="ECO:0007669"/>
    <property type="project" value="UniProtKB-UniRule"/>
</dbReference>